<proteinExistence type="inferred from homology"/>
<comment type="similarity">
    <text evidence="1 6">Belongs to the carbohydrate kinase PfkB family.</text>
</comment>
<dbReference type="PROSITE" id="PS00583">
    <property type="entry name" value="PFKB_KINASES_1"/>
    <property type="match status" value="1"/>
</dbReference>
<evidence type="ECO:0000313" key="9">
    <source>
        <dbReference type="Proteomes" id="UP000679352"/>
    </source>
</evidence>
<dbReference type="AlphaFoldDB" id="A0A975S2I0"/>
<dbReference type="InterPro" id="IPR011611">
    <property type="entry name" value="PfkB_dom"/>
</dbReference>
<evidence type="ECO:0000256" key="2">
    <source>
        <dbReference type="ARBA" id="ARBA00022679"/>
    </source>
</evidence>
<dbReference type="SUPFAM" id="SSF53613">
    <property type="entry name" value="Ribokinase-like"/>
    <property type="match status" value="1"/>
</dbReference>
<name>A0A975S2I0_9RHOB</name>
<keyword evidence="5" id="KW-0067">ATP-binding</keyword>
<dbReference type="InterPro" id="IPR017583">
    <property type="entry name" value="Tagatose/fructose_Pkinase"/>
</dbReference>
<dbReference type="GO" id="GO:0005524">
    <property type="term" value="F:ATP binding"/>
    <property type="evidence" value="ECO:0007669"/>
    <property type="project" value="UniProtKB-KW"/>
</dbReference>
<dbReference type="GO" id="GO:0003872">
    <property type="term" value="F:6-phosphofructokinase activity"/>
    <property type="evidence" value="ECO:0007669"/>
    <property type="project" value="TreeGrafter"/>
</dbReference>
<gene>
    <name evidence="8" type="ORF">KM031_05995</name>
</gene>
<evidence type="ECO:0000256" key="4">
    <source>
        <dbReference type="ARBA" id="ARBA00022777"/>
    </source>
</evidence>
<dbReference type="NCBIfam" id="TIGR03168">
    <property type="entry name" value="1-PFK"/>
    <property type="match status" value="1"/>
</dbReference>
<sequence length="318" mass="31873">MTPILTITLNPALDVATSTPEVRPGPKLRCTAPQMDPGGGGINVARAIQQLGGAAQALVALGGATGAQLAEALRRHAIPCVAVAAPGETRQSLSVTDSRSGAQYRFVLPGAEWNAPHAQQILDALAKISPPPLWAVLSGSQPPGLADRFAAAVQAALPSGTRLILDTSGAALRAVVADPVPGLAVLRMDDAEAEDLAGQRFADRQASAAYAATLVARGVAQTVIIARGAEGSVLADGAGMVFADAPPVQVVSAVGAGDTFVAALVLALAGGAERDCALAQAVAAAAAACLTPATELCRAEDVARLLPLVRVTPLPGPR</sequence>
<dbReference type="PIRSF" id="PIRSF000535">
    <property type="entry name" value="1PFK/6PFK/LacC"/>
    <property type="match status" value="1"/>
</dbReference>
<keyword evidence="3" id="KW-0547">Nucleotide-binding</keyword>
<dbReference type="InterPro" id="IPR029056">
    <property type="entry name" value="Ribokinase-like"/>
</dbReference>
<dbReference type="KEGG" id="gfu:KM031_05995"/>
<accession>A0A975S2I0</accession>
<evidence type="ECO:0000256" key="3">
    <source>
        <dbReference type="ARBA" id="ARBA00022741"/>
    </source>
</evidence>
<keyword evidence="4" id="KW-0418">Kinase</keyword>
<evidence type="ECO:0000256" key="1">
    <source>
        <dbReference type="ARBA" id="ARBA00010688"/>
    </source>
</evidence>
<dbReference type="Pfam" id="PF00294">
    <property type="entry name" value="PfkB"/>
    <property type="match status" value="1"/>
</dbReference>
<evidence type="ECO:0000259" key="7">
    <source>
        <dbReference type="Pfam" id="PF00294"/>
    </source>
</evidence>
<dbReference type="EMBL" id="CP076361">
    <property type="protein sequence ID" value="QWK91431.1"/>
    <property type="molecule type" value="Genomic_DNA"/>
</dbReference>
<keyword evidence="2 6" id="KW-0808">Transferase</keyword>
<dbReference type="Proteomes" id="UP000679352">
    <property type="component" value="Chromosome"/>
</dbReference>
<evidence type="ECO:0000256" key="5">
    <source>
        <dbReference type="ARBA" id="ARBA00022840"/>
    </source>
</evidence>
<evidence type="ECO:0000256" key="6">
    <source>
        <dbReference type="PIRNR" id="PIRNR000535"/>
    </source>
</evidence>
<feature type="domain" description="Carbohydrate kinase PfkB" evidence="7">
    <location>
        <begin position="22"/>
        <end position="297"/>
    </location>
</feature>
<dbReference type="InterPro" id="IPR002173">
    <property type="entry name" value="Carboh/pur_kinase_PfkB_CS"/>
</dbReference>
<dbReference type="GO" id="GO:0005829">
    <property type="term" value="C:cytosol"/>
    <property type="evidence" value="ECO:0007669"/>
    <property type="project" value="TreeGrafter"/>
</dbReference>
<reference evidence="8" key="1">
    <citation type="submission" date="2021-06" db="EMBL/GenBank/DDBJ databases">
        <title>Direct submission.</title>
        <authorList>
            <person name="Lee C.-S."/>
            <person name="Jin L."/>
        </authorList>
    </citation>
    <scope>NUCLEOTIDE SEQUENCE</scope>
    <source>
        <strain evidence="8">Con5</strain>
    </source>
</reference>
<evidence type="ECO:0000313" key="8">
    <source>
        <dbReference type="EMBL" id="QWK91431.1"/>
    </source>
</evidence>
<dbReference type="CDD" id="cd01164">
    <property type="entry name" value="FruK_PfkB_like"/>
    <property type="match status" value="1"/>
</dbReference>
<keyword evidence="9" id="KW-1185">Reference proteome</keyword>
<dbReference type="PANTHER" id="PTHR46566:SF2">
    <property type="entry name" value="ATP-DEPENDENT 6-PHOSPHOFRUCTOKINASE ISOZYME 2"/>
    <property type="match status" value="1"/>
</dbReference>
<protein>
    <recommendedName>
        <fullName evidence="6">Phosphofructokinase</fullName>
    </recommendedName>
</protein>
<dbReference type="Gene3D" id="3.40.1190.20">
    <property type="match status" value="1"/>
</dbReference>
<organism evidence="8 9">
    <name type="scientific">Gemmobacter fulvus</name>
    <dbReference type="NCBI Taxonomy" id="2840474"/>
    <lineage>
        <taxon>Bacteria</taxon>
        <taxon>Pseudomonadati</taxon>
        <taxon>Pseudomonadota</taxon>
        <taxon>Alphaproteobacteria</taxon>
        <taxon>Rhodobacterales</taxon>
        <taxon>Paracoccaceae</taxon>
        <taxon>Gemmobacter</taxon>
    </lineage>
</organism>
<dbReference type="PANTHER" id="PTHR46566">
    <property type="entry name" value="1-PHOSPHOFRUCTOKINASE-RELATED"/>
    <property type="match status" value="1"/>
</dbReference>
<dbReference type="RefSeq" id="WP_215503622.1">
    <property type="nucleotide sequence ID" value="NZ_CP076361.1"/>
</dbReference>